<keyword evidence="1" id="KW-0378">Hydrolase</keyword>
<keyword evidence="1" id="KW-0067">ATP-binding</keyword>
<proteinExistence type="predicted"/>
<keyword evidence="1" id="KW-0347">Helicase</keyword>
<evidence type="ECO:0000313" key="1">
    <source>
        <dbReference type="EMBL" id="MBW90979.1"/>
    </source>
</evidence>
<accession>A0A2P2JBW7</accession>
<name>A0A2P2JBW7_RHIMU</name>
<organism evidence="1">
    <name type="scientific">Rhizophora mucronata</name>
    <name type="common">Asiatic mangrove</name>
    <dbReference type="NCBI Taxonomy" id="61149"/>
    <lineage>
        <taxon>Eukaryota</taxon>
        <taxon>Viridiplantae</taxon>
        <taxon>Streptophyta</taxon>
        <taxon>Embryophyta</taxon>
        <taxon>Tracheophyta</taxon>
        <taxon>Spermatophyta</taxon>
        <taxon>Magnoliopsida</taxon>
        <taxon>eudicotyledons</taxon>
        <taxon>Gunneridae</taxon>
        <taxon>Pentapetalae</taxon>
        <taxon>rosids</taxon>
        <taxon>fabids</taxon>
        <taxon>Malpighiales</taxon>
        <taxon>Rhizophoraceae</taxon>
        <taxon>Rhizophora</taxon>
    </lineage>
</organism>
<protein>
    <submittedName>
        <fullName evidence="1">Putative ATP-dependent helicase IRC20</fullName>
    </submittedName>
</protein>
<dbReference type="GO" id="GO:0004386">
    <property type="term" value="F:helicase activity"/>
    <property type="evidence" value="ECO:0007669"/>
    <property type="project" value="UniProtKB-KW"/>
</dbReference>
<keyword evidence="1" id="KW-0547">Nucleotide-binding</keyword>
<sequence>MLEKESLSSTGWGCS</sequence>
<reference evidence="1" key="1">
    <citation type="submission" date="2018-02" db="EMBL/GenBank/DDBJ databases">
        <title>Rhizophora mucronata_Transcriptome.</title>
        <authorList>
            <person name="Meera S.P."/>
            <person name="Sreeshan A."/>
            <person name="Augustine A."/>
        </authorList>
    </citation>
    <scope>NUCLEOTIDE SEQUENCE</scope>
    <source>
        <tissue evidence="1">Leaf</tissue>
    </source>
</reference>
<dbReference type="EMBL" id="GGEC01010496">
    <property type="protein sequence ID" value="MBW90979.1"/>
    <property type="molecule type" value="Transcribed_RNA"/>
</dbReference>